<protein>
    <submittedName>
        <fullName evidence="10">Zinc finger BED domain-containing protein 1-like</fullName>
    </submittedName>
</protein>
<dbReference type="OrthoDB" id="6609959at2759"/>
<dbReference type="InterPro" id="IPR012337">
    <property type="entry name" value="RNaseH-like_sf"/>
</dbReference>
<gene>
    <name evidence="10" type="ORF">FWK35_00035498</name>
</gene>
<dbReference type="GO" id="GO:0003677">
    <property type="term" value="F:DNA binding"/>
    <property type="evidence" value="ECO:0007669"/>
    <property type="project" value="InterPro"/>
</dbReference>
<sequence length="395" mass="45329">MNSNRKSWVWQYANRVENKAYCNLCSENENNEFCCNGGSTGSLGRHLATIHNIQPLFDNSKSKRDASRHEIDNPEMFCASTSTSTQSASESQVTDNNHRQPRKRRRTYANRKNDDFCNSEETELIHQALAKMIAMNQMPISFCSSAGFEQFMNIVEPNYKICKEEAIKKRLKSLKLSIQDIIHRDLKSANNIACTSDCWSSLSQDIVTDNAKNVLNAVQMLSNVSETNDLTCAAHTVQLVVKYGLQQDNINLLITQCSKILTVQLQNRPWQKKIEIVESDWMNIETLVTLLKPLQIITTVLSSEKHSPVSMVRPLMFKLIEKHLKIKENDDGISLKFKQTVIEQLTERFKLNELVISPSVISVRHVAPFFDPRYKNLEYETIEVRENILEKVKKL</sequence>
<keyword evidence="7" id="KW-0539">Nucleus</keyword>
<dbReference type="SUPFAM" id="SSF53098">
    <property type="entry name" value="Ribonuclease H-like"/>
    <property type="match status" value="1"/>
</dbReference>
<evidence type="ECO:0000256" key="5">
    <source>
        <dbReference type="ARBA" id="ARBA00023015"/>
    </source>
</evidence>
<comment type="subcellular location">
    <subcellularLocation>
        <location evidence="1">Nucleus</location>
    </subcellularLocation>
</comment>
<feature type="non-terminal residue" evidence="10">
    <location>
        <position position="395"/>
    </location>
</feature>
<dbReference type="PANTHER" id="PTHR46481">
    <property type="entry name" value="ZINC FINGER BED DOMAIN-CONTAINING PROTEIN 4"/>
    <property type="match status" value="1"/>
</dbReference>
<proteinExistence type="predicted"/>
<evidence type="ECO:0000256" key="8">
    <source>
        <dbReference type="SAM" id="MobiDB-lite"/>
    </source>
</evidence>
<evidence type="ECO:0000259" key="9">
    <source>
        <dbReference type="Pfam" id="PF02892"/>
    </source>
</evidence>
<keyword evidence="2" id="KW-0479">Metal-binding</keyword>
<dbReference type="EMBL" id="VUJU01015041">
    <property type="protein sequence ID" value="KAF0697591.1"/>
    <property type="molecule type" value="Genomic_DNA"/>
</dbReference>
<keyword evidence="3" id="KW-0863">Zinc-finger</keyword>
<accession>A0A6G0VL50</accession>
<evidence type="ECO:0000256" key="2">
    <source>
        <dbReference type="ARBA" id="ARBA00022723"/>
    </source>
</evidence>
<evidence type="ECO:0000256" key="6">
    <source>
        <dbReference type="ARBA" id="ARBA00023163"/>
    </source>
</evidence>
<keyword evidence="6" id="KW-0804">Transcription</keyword>
<evidence type="ECO:0000313" key="11">
    <source>
        <dbReference type="Proteomes" id="UP000478052"/>
    </source>
</evidence>
<dbReference type="Proteomes" id="UP000478052">
    <property type="component" value="Unassembled WGS sequence"/>
</dbReference>
<dbReference type="Pfam" id="PF02892">
    <property type="entry name" value="zf-BED"/>
    <property type="match status" value="1"/>
</dbReference>
<dbReference type="InterPro" id="IPR052035">
    <property type="entry name" value="ZnF_BED_domain_contain"/>
</dbReference>
<feature type="domain" description="BED-type" evidence="9">
    <location>
        <begin position="9"/>
        <end position="52"/>
    </location>
</feature>
<evidence type="ECO:0000313" key="10">
    <source>
        <dbReference type="EMBL" id="KAF0697591.1"/>
    </source>
</evidence>
<keyword evidence="11" id="KW-1185">Reference proteome</keyword>
<comment type="caution">
    <text evidence="10">The sequence shown here is derived from an EMBL/GenBank/DDBJ whole genome shotgun (WGS) entry which is preliminary data.</text>
</comment>
<evidence type="ECO:0000256" key="7">
    <source>
        <dbReference type="ARBA" id="ARBA00023242"/>
    </source>
</evidence>
<organism evidence="10 11">
    <name type="scientific">Aphis craccivora</name>
    <name type="common">Cowpea aphid</name>
    <dbReference type="NCBI Taxonomy" id="307492"/>
    <lineage>
        <taxon>Eukaryota</taxon>
        <taxon>Metazoa</taxon>
        <taxon>Ecdysozoa</taxon>
        <taxon>Arthropoda</taxon>
        <taxon>Hexapoda</taxon>
        <taxon>Insecta</taxon>
        <taxon>Pterygota</taxon>
        <taxon>Neoptera</taxon>
        <taxon>Paraneoptera</taxon>
        <taxon>Hemiptera</taxon>
        <taxon>Sternorrhyncha</taxon>
        <taxon>Aphidomorpha</taxon>
        <taxon>Aphidoidea</taxon>
        <taxon>Aphididae</taxon>
        <taxon>Aphidini</taxon>
        <taxon>Aphis</taxon>
        <taxon>Aphis</taxon>
    </lineage>
</organism>
<keyword evidence="5" id="KW-0805">Transcription regulation</keyword>
<dbReference type="InterPro" id="IPR003656">
    <property type="entry name" value="Znf_BED"/>
</dbReference>
<dbReference type="SMART" id="SM00614">
    <property type="entry name" value="ZnF_BED"/>
    <property type="match status" value="1"/>
</dbReference>
<feature type="compositionally biased region" description="Low complexity" evidence="8">
    <location>
        <begin position="80"/>
        <end position="92"/>
    </location>
</feature>
<keyword evidence="4" id="KW-0862">Zinc</keyword>
<feature type="compositionally biased region" description="Basic residues" evidence="8">
    <location>
        <begin position="99"/>
        <end position="109"/>
    </location>
</feature>
<evidence type="ECO:0000256" key="3">
    <source>
        <dbReference type="ARBA" id="ARBA00022771"/>
    </source>
</evidence>
<dbReference type="GO" id="GO:0008270">
    <property type="term" value="F:zinc ion binding"/>
    <property type="evidence" value="ECO:0007669"/>
    <property type="project" value="UniProtKB-KW"/>
</dbReference>
<dbReference type="GO" id="GO:0005634">
    <property type="term" value="C:nucleus"/>
    <property type="evidence" value="ECO:0007669"/>
    <property type="project" value="UniProtKB-SubCell"/>
</dbReference>
<name>A0A6G0VL50_APHCR</name>
<evidence type="ECO:0000256" key="1">
    <source>
        <dbReference type="ARBA" id="ARBA00004123"/>
    </source>
</evidence>
<reference evidence="10 11" key="1">
    <citation type="submission" date="2019-08" db="EMBL/GenBank/DDBJ databases">
        <title>Whole genome of Aphis craccivora.</title>
        <authorList>
            <person name="Voronova N.V."/>
            <person name="Shulinski R.S."/>
            <person name="Bandarenka Y.V."/>
            <person name="Zhorov D.G."/>
            <person name="Warner D."/>
        </authorList>
    </citation>
    <scope>NUCLEOTIDE SEQUENCE [LARGE SCALE GENOMIC DNA]</scope>
    <source>
        <strain evidence="10">180601</strain>
        <tissue evidence="10">Whole Body</tissue>
    </source>
</reference>
<dbReference type="AlphaFoldDB" id="A0A6G0VL50"/>
<evidence type="ECO:0000256" key="4">
    <source>
        <dbReference type="ARBA" id="ARBA00022833"/>
    </source>
</evidence>
<feature type="region of interest" description="Disordered" evidence="8">
    <location>
        <begin position="80"/>
        <end position="112"/>
    </location>
</feature>
<dbReference type="PANTHER" id="PTHR46481:SF10">
    <property type="entry name" value="ZINC FINGER BED DOMAIN-CONTAINING PROTEIN 39"/>
    <property type="match status" value="1"/>
</dbReference>